<dbReference type="PROSITE" id="PS51257">
    <property type="entry name" value="PROKAR_LIPOPROTEIN"/>
    <property type="match status" value="1"/>
</dbReference>
<comment type="subcellular location">
    <subcellularLocation>
        <location evidence="1">Cell membrane</location>
        <topology evidence="1">Multi-pass membrane protein</topology>
    </subcellularLocation>
</comment>
<dbReference type="Proteomes" id="UP000027093">
    <property type="component" value="Chromosome"/>
</dbReference>
<feature type="transmembrane region" description="Helical" evidence="6">
    <location>
        <begin position="41"/>
        <end position="62"/>
    </location>
</feature>
<protein>
    <submittedName>
        <fullName evidence="8">Putative membrane bound type IV pili protein</fullName>
    </submittedName>
</protein>
<dbReference type="AlphaFoldDB" id="A0A060HNL9"/>
<accession>A0A060HNL9</accession>
<dbReference type="PANTHER" id="PTHR35402:SF1">
    <property type="entry name" value="TYPE II SECRETION SYSTEM PROTEIN GSPF DOMAIN-CONTAINING PROTEIN"/>
    <property type="match status" value="1"/>
</dbReference>
<dbReference type="GO" id="GO:0005886">
    <property type="term" value="C:plasma membrane"/>
    <property type="evidence" value="ECO:0007669"/>
    <property type="project" value="UniProtKB-SubCell"/>
</dbReference>
<feature type="transmembrane region" description="Helical" evidence="6">
    <location>
        <begin position="687"/>
        <end position="711"/>
    </location>
</feature>
<dbReference type="InterPro" id="IPR018076">
    <property type="entry name" value="T2SS_GspF_dom"/>
</dbReference>
<evidence type="ECO:0000313" key="8">
    <source>
        <dbReference type="EMBL" id="AIC15161.1"/>
    </source>
</evidence>
<name>A0A060HNL9_9ARCH</name>
<gene>
    <name evidence="8" type="ORF">NVIE_009360</name>
</gene>
<dbReference type="KEGG" id="nvn:NVIE_009360"/>
<feature type="transmembrane region" description="Helical" evidence="6">
    <location>
        <begin position="377"/>
        <end position="403"/>
    </location>
</feature>
<dbReference type="EMBL" id="CP007536">
    <property type="protein sequence ID" value="AIC15161.1"/>
    <property type="molecule type" value="Genomic_DNA"/>
</dbReference>
<feature type="transmembrane region" description="Helical" evidence="6">
    <location>
        <begin position="83"/>
        <end position="102"/>
    </location>
</feature>
<dbReference type="NCBIfam" id="NF046075">
    <property type="entry name" value="UpsF"/>
    <property type="match status" value="1"/>
</dbReference>
<keyword evidence="4 6" id="KW-1133">Transmembrane helix</keyword>
<feature type="transmembrane region" description="Helical" evidence="6">
    <location>
        <begin position="445"/>
        <end position="462"/>
    </location>
</feature>
<dbReference type="OrthoDB" id="12374at2157"/>
<evidence type="ECO:0000256" key="4">
    <source>
        <dbReference type="ARBA" id="ARBA00022989"/>
    </source>
</evidence>
<evidence type="ECO:0000313" key="9">
    <source>
        <dbReference type="Proteomes" id="UP000027093"/>
    </source>
</evidence>
<keyword evidence="3 6" id="KW-0812">Transmembrane</keyword>
<dbReference type="RefSeq" id="WP_075054235.1">
    <property type="nucleotide sequence ID" value="NZ_CP007536.1"/>
</dbReference>
<keyword evidence="9" id="KW-1185">Reference proteome</keyword>
<proteinExistence type="predicted"/>
<dbReference type="PANTHER" id="PTHR35402">
    <property type="entry name" value="INTEGRAL MEMBRANE PROTEIN-RELATED"/>
    <property type="match status" value="1"/>
</dbReference>
<evidence type="ECO:0000256" key="1">
    <source>
        <dbReference type="ARBA" id="ARBA00004651"/>
    </source>
</evidence>
<feature type="transmembrane region" description="Helical" evidence="6">
    <location>
        <begin position="7"/>
        <end position="29"/>
    </location>
</feature>
<dbReference type="HOGENOM" id="CLU_385271_0_0_2"/>
<feature type="transmembrane region" description="Helical" evidence="6">
    <location>
        <begin position="114"/>
        <end position="134"/>
    </location>
</feature>
<sequence length="716" mass="78313">MVKADSRITYLIIVALLIACSYIGLHVFVQYSASGFVYTQIAGIMLAGIGVGGVLVLLTYAIELWKKPQYLELRLTWQPNPILVSYIASAAVLYFGIGGMFVLTPVNENYADTLGLVLTGIGVVSLTITAIFHYRGAAKARGSGKGAGKEVTVRPFEHNLALRVVSRNNILSAISKAMSAHLLTPEVIKSGMLINPQILSSKYVFLSLLALVASIPLTVVVLLSLQSYDVPSFPALLSLLAPLAMLVMPYLKLKSMAGDRKRGIEDELPFFCTYASVMQSVGLSLYNSFENIASRNVFANLEKEALMIQRNVQFFFKNQVEALEQAGRVHPNEKFRGLLLGYTSEWRSGGDTVHYLDAKSKELLNDMRFRWQRYTAMVSDIGEVMVSLFFIMPVLILTTAFVFPLQTTVITGAVVAVLIPLLTAVVFMMISNMQPKTYDLIEGKTTFSVVAAIASFAVAYFLSHSTVWIALATSIISTGVFYGAWVIAQRREITQVEKALPQFLRDITEYKKMGYDINRSVFKIAEENLYNATFDALLKNTAKQMRMGLRLSDTEIKVRSWLGRLTFFLLGEIVNSGGGTASALETLTNFVSNVNQIKKEAKSTMHLYEVLTYLTPIGLAFTVALMASLMTAFSSTVASASEVGILKQISSVPDELIQTTNMMIVAASASMAFVAGKAIDLTSKNTLRIAVTVAVAAISISLSTEFVSGIIRMVTG</sequence>
<dbReference type="Pfam" id="PF00482">
    <property type="entry name" value="T2SSF"/>
    <property type="match status" value="1"/>
</dbReference>
<organism evidence="8 9">
    <name type="scientific">Nitrososphaera viennensis EN76</name>
    <dbReference type="NCBI Taxonomy" id="926571"/>
    <lineage>
        <taxon>Archaea</taxon>
        <taxon>Nitrososphaerota</taxon>
        <taxon>Nitrososphaeria</taxon>
        <taxon>Nitrososphaerales</taxon>
        <taxon>Nitrososphaeraceae</taxon>
        <taxon>Nitrososphaera</taxon>
    </lineage>
</organism>
<feature type="transmembrane region" description="Helical" evidence="6">
    <location>
        <begin position="468"/>
        <end position="488"/>
    </location>
</feature>
<feature type="transmembrane region" description="Helical" evidence="6">
    <location>
        <begin position="656"/>
        <end position="675"/>
    </location>
</feature>
<feature type="transmembrane region" description="Helical" evidence="6">
    <location>
        <begin position="231"/>
        <end position="251"/>
    </location>
</feature>
<evidence type="ECO:0000256" key="3">
    <source>
        <dbReference type="ARBA" id="ARBA00022692"/>
    </source>
</evidence>
<keyword evidence="2" id="KW-1003">Cell membrane</keyword>
<feature type="transmembrane region" description="Helical" evidence="6">
    <location>
        <begin position="610"/>
        <end position="636"/>
    </location>
</feature>
<evidence type="ECO:0000259" key="7">
    <source>
        <dbReference type="Pfam" id="PF00482"/>
    </source>
</evidence>
<dbReference type="STRING" id="926571.NVIE_009360"/>
<evidence type="ECO:0000256" key="5">
    <source>
        <dbReference type="ARBA" id="ARBA00023136"/>
    </source>
</evidence>
<feature type="transmembrane region" description="Helical" evidence="6">
    <location>
        <begin position="409"/>
        <end position="433"/>
    </location>
</feature>
<keyword evidence="5 6" id="KW-0472">Membrane</keyword>
<dbReference type="GeneID" id="74946204"/>
<evidence type="ECO:0000256" key="6">
    <source>
        <dbReference type="SAM" id="Phobius"/>
    </source>
</evidence>
<dbReference type="InterPro" id="IPR056569">
    <property type="entry name" value="ArlJ-like"/>
</dbReference>
<feature type="transmembrane region" description="Helical" evidence="6">
    <location>
        <begin position="203"/>
        <end position="225"/>
    </location>
</feature>
<evidence type="ECO:0000256" key="2">
    <source>
        <dbReference type="ARBA" id="ARBA00022475"/>
    </source>
</evidence>
<feature type="domain" description="Type II secretion system protein GspF" evidence="7">
    <location>
        <begin position="271"/>
        <end position="397"/>
    </location>
</feature>
<reference evidence="8 9" key="1">
    <citation type="journal article" date="2014" name="Int. J. Syst. Evol. Microbiol.">
        <title>Nitrososphaera viennensis gen. nov., sp. nov., an aerobic and mesophilic, ammonia-oxidizing archaeon from soil and a member of the archaeal phylum Thaumarchaeota.</title>
        <authorList>
            <person name="Stieglmeier M."/>
            <person name="Klingl A."/>
            <person name="Alves R.J."/>
            <person name="Rittmann S.K."/>
            <person name="Melcher M."/>
            <person name="Leisch N."/>
            <person name="Schleper C."/>
        </authorList>
    </citation>
    <scope>NUCLEOTIDE SEQUENCE [LARGE SCALE GENOMIC DNA]</scope>
    <source>
        <strain evidence="8">EN76</strain>
    </source>
</reference>